<sequence length="126" mass="13422">MLTCPNEEKDGQGRLLSHAGWVVPASGNVATRPTHSRLLGPCSALQAEHFEATVQDWNTGISQRMDVTKMAARCGMSQRQLASVAREVSSSGAKLAAIRFTARTPPLPASYRPLMSADDIAACRGA</sequence>
<evidence type="ECO:0000313" key="2">
    <source>
        <dbReference type="Proteomes" id="UP001287286"/>
    </source>
</evidence>
<reference evidence="1 2" key="1">
    <citation type="journal article" date="2024" name="Microbiol. Resour. Announc.">
        <title>Genome annotations for the ascomycete fungi Trichoderma harzianum, Trichoderma aggressivum, and Purpureocillium lilacinum.</title>
        <authorList>
            <person name="Beijen E.P.W."/>
            <person name="Ohm R.A."/>
        </authorList>
    </citation>
    <scope>NUCLEOTIDE SEQUENCE [LARGE SCALE GENOMIC DNA]</scope>
    <source>
        <strain evidence="1 2">CBS 150709</strain>
    </source>
</reference>
<keyword evidence="2" id="KW-1185">Reference proteome</keyword>
<dbReference type="Proteomes" id="UP001287286">
    <property type="component" value="Unassembled WGS sequence"/>
</dbReference>
<comment type="caution">
    <text evidence="1">The sequence shown here is derived from an EMBL/GenBank/DDBJ whole genome shotgun (WGS) entry which is preliminary data.</text>
</comment>
<evidence type="ECO:0000313" key="1">
    <source>
        <dbReference type="EMBL" id="KAK4081389.1"/>
    </source>
</evidence>
<proteinExistence type="predicted"/>
<name>A0ABR0BJA6_PURLI</name>
<dbReference type="EMBL" id="JAWRVI010000075">
    <property type="protein sequence ID" value="KAK4081389.1"/>
    <property type="molecule type" value="Genomic_DNA"/>
</dbReference>
<accession>A0ABR0BJA6</accession>
<protein>
    <submittedName>
        <fullName evidence="1">Uncharacterized protein</fullName>
    </submittedName>
</protein>
<gene>
    <name evidence="1" type="ORF">Purlil1_11731</name>
</gene>
<organism evidence="1 2">
    <name type="scientific">Purpureocillium lilacinum</name>
    <name type="common">Paecilomyces lilacinus</name>
    <dbReference type="NCBI Taxonomy" id="33203"/>
    <lineage>
        <taxon>Eukaryota</taxon>
        <taxon>Fungi</taxon>
        <taxon>Dikarya</taxon>
        <taxon>Ascomycota</taxon>
        <taxon>Pezizomycotina</taxon>
        <taxon>Sordariomycetes</taxon>
        <taxon>Hypocreomycetidae</taxon>
        <taxon>Hypocreales</taxon>
        <taxon>Ophiocordycipitaceae</taxon>
        <taxon>Purpureocillium</taxon>
    </lineage>
</organism>